<feature type="domain" description="S-adenosylmethionine-dependent methyltransferase Rv2258c-like winged HTH" evidence="2">
    <location>
        <begin position="31"/>
        <end position="101"/>
    </location>
</feature>
<dbReference type="OrthoDB" id="5449367at2"/>
<dbReference type="InterPro" id="IPR029063">
    <property type="entry name" value="SAM-dependent_MTases_sf"/>
</dbReference>
<evidence type="ECO:0000259" key="1">
    <source>
        <dbReference type="Pfam" id="PF13847"/>
    </source>
</evidence>
<keyword evidence="3" id="KW-0808">Transferase</keyword>
<dbReference type="Pfam" id="PF13847">
    <property type="entry name" value="Methyltransf_31"/>
    <property type="match status" value="1"/>
</dbReference>
<organism evidence="3 4">
    <name type="scientific">Alteraurantiacibacter aquimixticola</name>
    <dbReference type="NCBI Taxonomy" id="2489173"/>
    <lineage>
        <taxon>Bacteria</taxon>
        <taxon>Pseudomonadati</taxon>
        <taxon>Pseudomonadota</taxon>
        <taxon>Alphaproteobacteria</taxon>
        <taxon>Sphingomonadales</taxon>
        <taxon>Erythrobacteraceae</taxon>
        <taxon>Alteraurantiacibacter</taxon>
    </lineage>
</organism>
<dbReference type="Gene3D" id="1.10.10.10">
    <property type="entry name" value="Winged helix-like DNA-binding domain superfamily/Winged helix DNA-binding domain"/>
    <property type="match status" value="1"/>
</dbReference>
<gene>
    <name evidence="3" type="ORF">E5222_13775</name>
</gene>
<reference evidence="3 4" key="1">
    <citation type="submission" date="2019-04" db="EMBL/GenBank/DDBJ databases">
        <title>Altererythrobacter aquimixticola sp. nov., isolated from sediment of junction between the ocean and a freshwater spring.</title>
        <authorList>
            <person name="Yoon J.-H."/>
        </authorList>
    </citation>
    <scope>NUCLEOTIDE SEQUENCE [LARGE SCALE GENOMIC DNA]</scope>
    <source>
        <strain evidence="3 4">SSKS-13</strain>
    </source>
</reference>
<dbReference type="SUPFAM" id="SSF53335">
    <property type="entry name" value="S-adenosyl-L-methionine-dependent methyltransferases"/>
    <property type="match status" value="1"/>
</dbReference>
<dbReference type="GO" id="GO:0032259">
    <property type="term" value="P:methylation"/>
    <property type="evidence" value="ECO:0007669"/>
    <property type="project" value="UniProtKB-KW"/>
</dbReference>
<dbReference type="InterPro" id="IPR025714">
    <property type="entry name" value="Methyltranfer_dom"/>
</dbReference>
<dbReference type="SUPFAM" id="SSF46785">
    <property type="entry name" value="Winged helix' DNA-binding domain"/>
    <property type="match status" value="1"/>
</dbReference>
<dbReference type="RefSeq" id="WP_136694385.1">
    <property type="nucleotide sequence ID" value="NZ_SSHH01000004.1"/>
</dbReference>
<protein>
    <submittedName>
        <fullName evidence="3">Class I SAM-dependent methyltransferase</fullName>
    </submittedName>
</protein>
<dbReference type="InterPro" id="IPR048711">
    <property type="entry name" value="WHD_Rv2258c"/>
</dbReference>
<feature type="domain" description="Methyltransferase" evidence="1">
    <location>
        <begin position="174"/>
        <end position="284"/>
    </location>
</feature>
<dbReference type="InterPro" id="IPR036388">
    <property type="entry name" value="WH-like_DNA-bd_sf"/>
</dbReference>
<dbReference type="InterPro" id="IPR053173">
    <property type="entry name" value="SAM-binding_MTase"/>
</dbReference>
<dbReference type="Pfam" id="PF21320">
    <property type="entry name" value="WHD_Rv2258c"/>
    <property type="match status" value="1"/>
</dbReference>
<name>A0A4T3F0E7_9SPHN</name>
<dbReference type="InterPro" id="IPR036390">
    <property type="entry name" value="WH_DNA-bd_sf"/>
</dbReference>
<dbReference type="Proteomes" id="UP000309389">
    <property type="component" value="Unassembled WGS sequence"/>
</dbReference>
<sequence>MCLTHTLEAASQNEGMPPFAQELLQTINHGATAMAISIGHRLGIFDTMREKSPATAAQWSARTGLNERYIAEWLGAMATAGIVTMDAEGRYVLPNDHADFLGAEAPAGSMSSMMQWIGVLAPVEDEIVKCFREGGGVPYSAYPRFHEVMAEESAGTFDQDATIALVPGLDEQLEEGISVCDVGCGRGRSIIQLAQAYPRSHFTGYDLSTEAIADARRFAAGLPNVEFTVLDCMEMTDRGRFDLVLTFDAIHDQPHPDKLLSNIARSLAPGGVYIAQDIWAHTKVEDNVGHPMGPFIYTVSLMHCMTVSLAQGGVGLGAAWGEEQAISLLQQAGFGSIAMRRLEHDPLNAYYICRS</sequence>
<comment type="caution">
    <text evidence="3">The sequence shown here is derived from an EMBL/GenBank/DDBJ whole genome shotgun (WGS) entry which is preliminary data.</text>
</comment>
<dbReference type="Gene3D" id="3.40.50.150">
    <property type="entry name" value="Vaccinia Virus protein VP39"/>
    <property type="match status" value="1"/>
</dbReference>
<dbReference type="PANTHER" id="PTHR45128:SF1">
    <property type="entry name" value="S-ADENOSYLMETHIONINE-DEPENDENT METHYLTRANSFERASE RV2258C"/>
    <property type="match status" value="1"/>
</dbReference>
<dbReference type="GO" id="GO:0008168">
    <property type="term" value="F:methyltransferase activity"/>
    <property type="evidence" value="ECO:0007669"/>
    <property type="project" value="UniProtKB-KW"/>
</dbReference>
<evidence type="ECO:0000313" key="4">
    <source>
        <dbReference type="Proteomes" id="UP000309389"/>
    </source>
</evidence>
<dbReference type="AlphaFoldDB" id="A0A4T3F0E7"/>
<dbReference type="CDD" id="cd02440">
    <property type="entry name" value="AdoMet_MTases"/>
    <property type="match status" value="1"/>
</dbReference>
<dbReference type="PANTHER" id="PTHR45128">
    <property type="entry name" value="METHYLTRANSFERASE TYPE 11"/>
    <property type="match status" value="1"/>
</dbReference>
<keyword evidence="3" id="KW-0489">Methyltransferase</keyword>
<evidence type="ECO:0000259" key="2">
    <source>
        <dbReference type="Pfam" id="PF21320"/>
    </source>
</evidence>
<proteinExistence type="predicted"/>
<dbReference type="EMBL" id="SSHH01000004">
    <property type="protein sequence ID" value="TIX48812.1"/>
    <property type="molecule type" value="Genomic_DNA"/>
</dbReference>
<accession>A0A4T3F0E7</accession>
<keyword evidence="4" id="KW-1185">Reference proteome</keyword>
<evidence type="ECO:0000313" key="3">
    <source>
        <dbReference type="EMBL" id="TIX48812.1"/>
    </source>
</evidence>